<keyword evidence="1" id="KW-0697">Rotamase</keyword>
<dbReference type="STRING" id="1797532.A2729_02645"/>
<dbReference type="InterPro" id="IPR046357">
    <property type="entry name" value="PPIase_dom_sf"/>
</dbReference>
<protein>
    <recommendedName>
        <fullName evidence="3">PpiC domain-containing protein</fullName>
    </recommendedName>
</protein>
<dbReference type="PANTHER" id="PTHR47245">
    <property type="entry name" value="PEPTIDYLPROLYL ISOMERASE"/>
    <property type="match status" value="1"/>
</dbReference>
<dbReference type="Proteomes" id="UP000178930">
    <property type="component" value="Unassembled WGS sequence"/>
</dbReference>
<dbReference type="SUPFAM" id="SSF54534">
    <property type="entry name" value="FKBP-like"/>
    <property type="match status" value="1"/>
</dbReference>
<keyword evidence="2" id="KW-0472">Membrane</keyword>
<organism evidence="4 5">
    <name type="scientific">Candidatus Buchananbacteria bacterium RIFCSPHIGHO2_01_FULL_39_14</name>
    <dbReference type="NCBI Taxonomy" id="1797532"/>
    <lineage>
        <taxon>Bacteria</taxon>
        <taxon>Candidatus Buchananiibacteriota</taxon>
    </lineage>
</organism>
<feature type="domain" description="PpiC" evidence="3">
    <location>
        <begin position="252"/>
        <end position="342"/>
    </location>
</feature>
<evidence type="ECO:0000313" key="4">
    <source>
        <dbReference type="EMBL" id="OGY42931.1"/>
    </source>
</evidence>
<comment type="caution">
    <text evidence="4">The sequence shown here is derived from an EMBL/GenBank/DDBJ whole genome shotgun (WGS) entry which is preliminary data.</text>
</comment>
<dbReference type="AlphaFoldDB" id="A0A1G1XSH7"/>
<proteinExistence type="predicted"/>
<dbReference type="PANTHER" id="PTHR47245:SF2">
    <property type="entry name" value="PEPTIDYL-PROLYL CIS-TRANS ISOMERASE HP_0175-RELATED"/>
    <property type="match status" value="1"/>
</dbReference>
<dbReference type="GO" id="GO:0003755">
    <property type="term" value="F:peptidyl-prolyl cis-trans isomerase activity"/>
    <property type="evidence" value="ECO:0007669"/>
    <property type="project" value="UniProtKB-KW"/>
</dbReference>
<accession>A0A1G1XSH7</accession>
<sequence>MNDLKNSTNNNLSDEEINKLRDAVLKWIELKKDDKNITPRQKFKLETKKITEKKSEPEMEPKLPQLTGKYIKKFWPGFLRLPKLPQNKKTLILSILIFLITATIIFFLSGLYYFAWDNQITKLITKIIPLPAAVVNFQIATYTDWQKQVNTLSNFYQQEKEKNSDLIIPSLKEAKNHVLERLIDYQILKQAAMKYQISVSQQEIDQQINKLIAELGSRETLEKQLNDLYKWTINDFTNEIIKPLIVKNKLGIAITLDDKINQATREKAQEILDEVKAKPEEFSELAKKYSEDVTSDLGGDLGYFGLGQMVPEFEQAAFALGVGQISDLVKTKFGFHIIKVEEKITEPEQQTTLIRARHILIRGKDLDSYLDELKKQAVIWRLISTKN</sequence>
<dbReference type="Pfam" id="PF13624">
    <property type="entry name" value="SurA_N_3"/>
    <property type="match status" value="1"/>
</dbReference>
<dbReference type="Gene3D" id="3.10.50.40">
    <property type="match status" value="1"/>
</dbReference>
<keyword evidence="1" id="KW-0413">Isomerase</keyword>
<dbReference type="InterPro" id="IPR000297">
    <property type="entry name" value="PPIase_PpiC"/>
</dbReference>
<gene>
    <name evidence="4" type="ORF">A2729_02645</name>
</gene>
<evidence type="ECO:0000256" key="1">
    <source>
        <dbReference type="PROSITE-ProRule" id="PRU00278"/>
    </source>
</evidence>
<evidence type="ECO:0000313" key="5">
    <source>
        <dbReference type="Proteomes" id="UP000178930"/>
    </source>
</evidence>
<reference evidence="4 5" key="1">
    <citation type="journal article" date="2016" name="Nat. Commun.">
        <title>Thousands of microbial genomes shed light on interconnected biogeochemical processes in an aquifer system.</title>
        <authorList>
            <person name="Anantharaman K."/>
            <person name="Brown C.T."/>
            <person name="Hug L.A."/>
            <person name="Sharon I."/>
            <person name="Castelle C.J."/>
            <person name="Probst A.J."/>
            <person name="Thomas B.C."/>
            <person name="Singh A."/>
            <person name="Wilkins M.J."/>
            <person name="Karaoz U."/>
            <person name="Brodie E.L."/>
            <person name="Williams K.H."/>
            <person name="Hubbard S.S."/>
            <person name="Banfield J.F."/>
        </authorList>
    </citation>
    <scope>NUCLEOTIDE SEQUENCE [LARGE SCALE GENOMIC DNA]</scope>
</reference>
<dbReference type="PROSITE" id="PS50198">
    <property type="entry name" value="PPIC_PPIASE_2"/>
    <property type="match status" value="1"/>
</dbReference>
<evidence type="ECO:0000256" key="2">
    <source>
        <dbReference type="SAM" id="Phobius"/>
    </source>
</evidence>
<dbReference type="InterPro" id="IPR050245">
    <property type="entry name" value="PrsA_foldase"/>
</dbReference>
<dbReference type="Pfam" id="PF00639">
    <property type="entry name" value="Rotamase"/>
    <property type="match status" value="1"/>
</dbReference>
<name>A0A1G1XSH7_9BACT</name>
<dbReference type="InterPro" id="IPR027304">
    <property type="entry name" value="Trigger_fact/SurA_dom_sf"/>
</dbReference>
<evidence type="ECO:0000259" key="3">
    <source>
        <dbReference type="PROSITE" id="PS50198"/>
    </source>
</evidence>
<dbReference type="Gene3D" id="1.10.4030.10">
    <property type="entry name" value="Porin chaperone SurA, peptide-binding domain"/>
    <property type="match status" value="1"/>
</dbReference>
<keyword evidence="2" id="KW-0812">Transmembrane</keyword>
<dbReference type="EMBL" id="MHIB01000048">
    <property type="protein sequence ID" value="OGY42931.1"/>
    <property type="molecule type" value="Genomic_DNA"/>
</dbReference>
<dbReference type="PROSITE" id="PS01096">
    <property type="entry name" value="PPIC_PPIASE_1"/>
    <property type="match status" value="1"/>
</dbReference>
<keyword evidence="2" id="KW-1133">Transmembrane helix</keyword>
<dbReference type="SUPFAM" id="SSF109998">
    <property type="entry name" value="Triger factor/SurA peptide-binding domain-like"/>
    <property type="match status" value="1"/>
</dbReference>
<feature type="transmembrane region" description="Helical" evidence="2">
    <location>
        <begin position="90"/>
        <end position="116"/>
    </location>
</feature>
<dbReference type="InterPro" id="IPR023058">
    <property type="entry name" value="PPIase_PpiC_CS"/>
</dbReference>